<gene>
    <name evidence="1" type="ORF">G7Y31_01905</name>
</gene>
<evidence type="ECO:0000313" key="1">
    <source>
        <dbReference type="EMBL" id="QPK79490.1"/>
    </source>
</evidence>
<dbReference type="InterPro" id="IPR003673">
    <property type="entry name" value="CoA-Trfase_fam_III"/>
</dbReference>
<dbReference type="Proteomes" id="UP000594681">
    <property type="component" value="Chromosome"/>
</dbReference>
<dbReference type="Pfam" id="PF02515">
    <property type="entry name" value="CoA_transf_3"/>
    <property type="match status" value="1"/>
</dbReference>
<name>A0A7T0KEU4_9CORY</name>
<dbReference type="InterPro" id="IPR044855">
    <property type="entry name" value="CoA-Trfase_III_dom3_sf"/>
</dbReference>
<accession>A0A7T0KEU4</accession>
<proteinExistence type="predicted"/>
<dbReference type="Gene3D" id="3.40.50.10540">
    <property type="entry name" value="Crotonobetainyl-coa:carnitine coa-transferase, domain 1"/>
    <property type="match status" value="1"/>
</dbReference>
<organism evidence="1 2">
    <name type="scientific">Corynebacterium lizhenjunii</name>
    <dbReference type="NCBI Taxonomy" id="2709394"/>
    <lineage>
        <taxon>Bacteria</taxon>
        <taxon>Bacillati</taxon>
        <taxon>Actinomycetota</taxon>
        <taxon>Actinomycetes</taxon>
        <taxon>Mycobacteriales</taxon>
        <taxon>Corynebacteriaceae</taxon>
        <taxon>Corynebacterium</taxon>
    </lineage>
</organism>
<dbReference type="SUPFAM" id="SSF89796">
    <property type="entry name" value="CoA-transferase family III (CaiB/BaiF)"/>
    <property type="match status" value="1"/>
</dbReference>
<sequence>MQTPLQDVRVVFLGGIGPGPFAAMVLADMGAHVTRIIRPEGDSDIPHDILYRGQDTLVADLKSPEGRAQVLELLEHADALIEGFRPGVAERLGLGPADAHAANPALAYCRMTGWGQDGPLAHTAGHDINYIAVAGALEPIAGADGTPVPPINFMGDFGGGSMYLVAGLLGGLLQARSTGRGCVVDAAIVDGTAHLTAMLHSFRNAGQWGPRGSNLLDGGAPFYRVYQTADTRYMAVGAIEPQFYAQLLERLGLTEELGAYPQYAQKHWPVVRAAFARVFATRTQEQWARHFAGSDACVSEVVAPAEVLDHPHLAARGVYRLADPSVPGHYEPAPAPRFIPAAQAD</sequence>
<dbReference type="PANTHER" id="PTHR48228:SF5">
    <property type="entry name" value="ALPHA-METHYLACYL-COA RACEMASE"/>
    <property type="match status" value="1"/>
</dbReference>
<dbReference type="KEGG" id="cliz:G7Y31_01905"/>
<dbReference type="EMBL" id="CP064954">
    <property type="protein sequence ID" value="QPK79490.1"/>
    <property type="molecule type" value="Genomic_DNA"/>
</dbReference>
<protein>
    <submittedName>
        <fullName evidence="1">CoA transferase</fullName>
    </submittedName>
</protein>
<dbReference type="InterPro" id="IPR050509">
    <property type="entry name" value="CoA-transferase_III"/>
</dbReference>
<dbReference type="GO" id="GO:0016740">
    <property type="term" value="F:transferase activity"/>
    <property type="evidence" value="ECO:0007669"/>
    <property type="project" value="UniProtKB-KW"/>
</dbReference>
<dbReference type="RefSeq" id="WP_165008746.1">
    <property type="nucleotide sequence ID" value="NZ_CP064954.1"/>
</dbReference>
<dbReference type="AlphaFoldDB" id="A0A7T0KEU4"/>
<dbReference type="PANTHER" id="PTHR48228">
    <property type="entry name" value="SUCCINYL-COA--D-CITRAMALATE COA-TRANSFERASE"/>
    <property type="match status" value="1"/>
</dbReference>
<keyword evidence="2" id="KW-1185">Reference proteome</keyword>
<dbReference type="Gene3D" id="3.30.1540.10">
    <property type="entry name" value="formyl-coa transferase, domain 3"/>
    <property type="match status" value="1"/>
</dbReference>
<dbReference type="InterPro" id="IPR023606">
    <property type="entry name" value="CoA-Trfase_III_dom_1_sf"/>
</dbReference>
<reference evidence="1 2" key="1">
    <citation type="submission" date="2020-11" db="EMBL/GenBank/DDBJ databases">
        <title>Corynebacterium sp. ZJ-599.</title>
        <authorList>
            <person name="Zhou J."/>
        </authorList>
    </citation>
    <scope>NUCLEOTIDE SEQUENCE [LARGE SCALE GENOMIC DNA]</scope>
    <source>
        <strain evidence="1 2">ZJ-599</strain>
    </source>
</reference>
<evidence type="ECO:0000313" key="2">
    <source>
        <dbReference type="Proteomes" id="UP000594681"/>
    </source>
</evidence>
<keyword evidence="1" id="KW-0808">Transferase</keyword>